<feature type="compositionally biased region" description="Basic and acidic residues" evidence="1">
    <location>
        <begin position="1"/>
        <end position="12"/>
    </location>
</feature>
<feature type="non-terminal residue" evidence="3">
    <location>
        <position position="1"/>
    </location>
</feature>
<keyword evidence="4" id="KW-1185">Reference proteome</keyword>
<keyword evidence="2" id="KW-1133">Transmembrane helix</keyword>
<accession>A0A212C397</accession>
<gene>
    <name evidence="3" type="ORF">Celaphus_00019548</name>
</gene>
<name>A0A212C397_CEREH</name>
<feature type="region of interest" description="Disordered" evidence="1">
    <location>
        <begin position="1"/>
        <end position="51"/>
    </location>
</feature>
<dbReference type="AlphaFoldDB" id="A0A212C397"/>
<dbReference type="EMBL" id="MKHE01000031">
    <property type="protein sequence ID" value="OWK00455.1"/>
    <property type="molecule type" value="Genomic_DNA"/>
</dbReference>
<comment type="caution">
    <text evidence="3">The sequence shown here is derived from an EMBL/GenBank/DDBJ whole genome shotgun (WGS) entry which is preliminary data.</text>
</comment>
<keyword evidence="2" id="KW-0812">Transmembrane</keyword>
<feature type="transmembrane region" description="Helical" evidence="2">
    <location>
        <begin position="62"/>
        <end position="85"/>
    </location>
</feature>
<proteinExistence type="predicted"/>
<sequence>ACGHRERRDVGRRTTLSPQRASGNAVLSAGPIVTWSDETPTNNSQLGSANEPPFQLNAVTSALISGVVILGVMSFALLLCSLALLHRRAPASLVLNGIRNPVFD</sequence>
<evidence type="ECO:0000313" key="3">
    <source>
        <dbReference type="EMBL" id="OWK00455.1"/>
    </source>
</evidence>
<keyword evidence="2" id="KW-0472">Membrane</keyword>
<reference evidence="3 4" key="1">
    <citation type="journal article" date="2018" name="Mol. Genet. Genomics">
        <title>The red deer Cervus elaphus genome CerEla1.0: sequencing, annotating, genes, and chromosomes.</title>
        <authorList>
            <person name="Bana N.A."/>
            <person name="Nyiri A."/>
            <person name="Nagy J."/>
            <person name="Frank K."/>
            <person name="Nagy T."/>
            <person name="Steger V."/>
            <person name="Schiller M."/>
            <person name="Lakatos P."/>
            <person name="Sugar L."/>
            <person name="Horn P."/>
            <person name="Barta E."/>
            <person name="Orosz L."/>
        </authorList>
    </citation>
    <scope>NUCLEOTIDE SEQUENCE [LARGE SCALE GENOMIC DNA]</scope>
    <source>
        <strain evidence="3">Hungarian</strain>
    </source>
</reference>
<organism evidence="3 4">
    <name type="scientific">Cervus elaphus hippelaphus</name>
    <name type="common">European red deer</name>
    <dbReference type="NCBI Taxonomy" id="46360"/>
    <lineage>
        <taxon>Eukaryota</taxon>
        <taxon>Metazoa</taxon>
        <taxon>Chordata</taxon>
        <taxon>Craniata</taxon>
        <taxon>Vertebrata</taxon>
        <taxon>Euteleostomi</taxon>
        <taxon>Mammalia</taxon>
        <taxon>Eutheria</taxon>
        <taxon>Laurasiatheria</taxon>
        <taxon>Artiodactyla</taxon>
        <taxon>Ruminantia</taxon>
        <taxon>Pecora</taxon>
        <taxon>Cervidae</taxon>
        <taxon>Cervinae</taxon>
        <taxon>Cervus</taxon>
    </lineage>
</organism>
<evidence type="ECO:0000256" key="2">
    <source>
        <dbReference type="SAM" id="Phobius"/>
    </source>
</evidence>
<evidence type="ECO:0000313" key="4">
    <source>
        <dbReference type="Proteomes" id="UP000242450"/>
    </source>
</evidence>
<dbReference type="OrthoDB" id="9274484at2759"/>
<dbReference type="Proteomes" id="UP000242450">
    <property type="component" value="Chromosome 31"/>
</dbReference>
<feature type="compositionally biased region" description="Polar residues" evidence="1">
    <location>
        <begin position="36"/>
        <end position="48"/>
    </location>
</feature>
<protein>
    <submittedName>
        <fullName evidence="3">Uncharacterized protein</fullName>
    </submittedName>
</protein>
<evidence type="ECO:0000256" key="1">
    <source>
        <dbReference type="SAM" id="MobiDB-lite"/>
    </source>
</evidence>